<evidence type="ECO:0000313" key="10">
    <source>
        <dbReference type="EMBL" id="OAQ69556.1"/>
    </source>
</evidence>
<dbReference type="PIRSF" id="PIRSF006588">
    <property type="entry name" value="TyrRS_arch_euk"/>
    <property type="match status" value="1"/>
</dbReference>
<protein>
    <recommendedName>
        <fullName evidence="1">tyrosine--tRNA ligase</fullName>
        <ecNumber evidence="1">6.1.1.1</ecNumber>
    </recommendedName>
    <alternativeName>
        <fullName evidence="7">Tyrosyl-tRNA synthetase</fullName>
    </alternativeName>
</protein>
<dbReference type="InterPro" id="IPR023617">
    <property type="entry name" value="Tyr-tRNA-ligase_arc/euk-type"/>
</dbReference>
<comment type="similarity">
    <text evidence="9">Belongs to the class-I aminoacyl-tRNA synthetase family.</text>
</comment>
<sequence>MDINLDSQQRYSLITRRLELQNGWCGQKLQELVANGKTHIGYFIPLIKFADFIRAGGEVRASPDGTRTLLFAHILQVTVEFIDAYAFLVNYRFPWDQVRHRTKYYKALISAALKAVGVPMSAVSMVESSSYQMRPEFIVDFWKLCALCSQQDARDTGAEVGATTMLSPMLTPLLQELGEEYLGVDVEFGGTDQVHPRGIFNLGEQFLPEIGYKKRVHLMNELLPSLTGGKMSSSHAPHTKIMFLDDAATVESKIAGATCPPGCTQGNGILPIVEHILMPVSEIRMNQHRAELENGAGRPCAGRLGAFAAKGAPEGTLFSIGKTAGADEGHSHHNYFTFEELESDYTAGLIEPEALKEAVASALNHLLQPIRELYSEDGDWRCADKMGYPEDWSGLHEAAVLCPNGTGK</sequence>
<dbReference type="OMA" id="HEIEMDY"/>
<evidence type="ECO:0000313" key="11">
    <source>
        <dbReference type="Proteomes" id="UP000078340"/>
    </source>
</evidence>
<dbReference type="EC" id="6.1.1.1" evidence="1"/>
<evidence type="ECO:0000256" key="3">
    <source>
        <dbReference type="ARBA" id="ARBA00022741"/>
    </source>
</evidence>
<evidence type="ECO:0000256" key="9">
    <source>
        <dbReference type="RuleBase" id="RU363036"/>
    </source>
</evidence>
<dbReference type="EMBL" id="LSBI01000021">
    <property type="protein sequence ID" value="OAQ69556.1"/>
    <property type="molecule type" value="Genomic_DNA"/>
</dbReference>
<evidence type="ECO:0000256" key="2">
    <source>
        <dbReference type="ARBA" id="ARBA00022598"/>
    </source>
</evidence>
<keyword evidence="2 9" id="KW-0436">Ligase</keyword>
<dbReference type="GO" id="GO:0006437">
    <property type="term" value="P:tyrosyl-tRNA aminoacylation"/>
    <property type="evidence" value="ECO:0007669"/>
    <property type="project" value="InterPro"/>
</dbReference>
<comment type="caution">
    <text evidence="10">The sequence shown here is derived from an EMBL/GenBank/DDBJ whole genome shotgun (WGS) entry which is preliminary data.</text>
</comment>
<dbReference type="Gene3D" id="1.10.240.10">
    <property type="entry name" value="Tyrosyl-Transfer RNA Synthetase"/>
    <property type="match status" value="1"/>
</dbReference>
<name>A0A179FV70_PURLI</name>
<evidence type="ECO:0000256" key="7">
    <source>
        <dbReference type="ARBA" id="ARBA00033323"/>
    </source>
</evidence>
<dbReference type="AlphaFoldDB" id="A0A179FV70"/>
<dbReference type="Proteomes" id="UP000078340">
    <property type="component" value="Unassembled WGS sequence"/>
</dbReference>
<organism evidence="10 11">
    <name type="scientific">Purpureocillium lilacinum</name>
    <name type="common">Paecilomyces lilacinus</name>
    <dbReference type="NCBI Taxonomy" id="33203"/>
    <lineage>
        <taxon>Eukaryota</taxon>
        <taxon>Fungi</taxon>
        <taxon>Dikarya</taxon>
        <taxon>Ascomycota</taxon>
        <taxon>Pezizomycotina</taxon>
        <taxon>Sordariomycetes</taxon>
        <taxon>Hypocreomycetidae</taxon>
        <taxon>Hypocreales</taxon>
        <taxon>Ophiocordycipitaceae</taxon>
        <taxon>Purpureocillium</taxon>
    </lineage>
</organism>
<keyword evidence="4 9" id="KW-0067">ATP-binding</keyword>
<dbReference type="Pfam" id="PF00579">
    <property type="entry name" value="tRNA-synt_1b"/>
    <property type="match status" value="1"/>
</dbReference>
<evidence type="ECO:0000256" key="1">
    <source>
        <dbReference type="ARBA" id="ARBA00013160"/>
    </source>
</evidence>
<dbReference type="GO" id="GO:0005737">
    <property type="term" value="C:cytoplasm"/>
    <property type="evidence" value="ECO:0007669"/>
    <property type="project" value="TreeGrafter"/>
</dbReference>
<dbReference type="SUPFAM" id="SSF52374">
    <property type="entry name" value="Nucleotidylyl transferase"/>
    <property type="match status" value="1"/>
</dbReference>
<dbReference type="PANTHER" id="PTHR46264:SF4">
    <property type="entry name" value="TYROSINE--TRNA LIGASE, CYTOPLASMIC"/>
    <property type="match status" value="1"/>
</dbReference>
<dbReference type="GO" id="GO:0004831">
    <property type="term" value="F:tyrosine-tRNA ligase activity"/>
    <property type="evidence" value="ECO:0007669"/>
    <property type="project" value="UniProtKB-EC"/>
</dbReference>
<dbReference type="GO" id="GO:0005524">
    <property type="term" value="F:ATP binding"/>
    <property type="evidence" value="ECO:0007669"/>
    <property type="project" value="UniProtKB-KW"/>
</dbReference>
<evidence type="ECO:0000256" key="5">
    <source>
        <dbReference type="ARBA" id="ARBA00022917"/>
    </source>
</evidence>
<evidence type="ECO:0000256" key="6">
    <source>
        <dbReference type="ARBA" id="ARBA00023146"/>
    </source>
</evidence>
<reference evidence="10 11" key="1">
    <citation type="submission" date="2016-02" db="EMBL/GenBank/DDBJ databases">
        <title>Biosynthesis of antibiotic leucinostatins and their inhibition on Phytophthora in bio-control Purpureocillium lilacinum.</title>
        <authorList>
            <person name="Wang G."/>
            <person name="Liu Z."/>
            <person name="Lin R."/>
            <person name="Li E."/>
            <person name="Mao Z."/>
            <person name="Ling J."/>
            <person name="Yin W."/>
            <person name="Xie B."/>
        </authorList>
    </citation>
    <scope>NUCLEOTIDE SEQUENCE [LARGE SCALE GENOMIC DNA]</scope>
    <source>
        <strain evidence="10">PLFJ-1</strain>
    </source>
</reference>
<dbReference type="PANTHER" id="PTHR46264">
    <property type="entry name" value="TYROSINE-TRNA LIGASE"/>
    <property type="match status" value="1"/>
</dbReference>
<gene>
    <name evidence="10" type="ORF">VFPFJ_11058</name>
</gene>
<keyword evidence="6 9" id="KW-0030">Aminoacyl-tRNA synthetase</keyword>
<proteinExistence type="inferred from homology"/>
<keyword evidence="3 9" id="KW-0547">Nucleotide-binding</keyword>
<dbReference type="InterPro" id="IPR014729">
    <property type="entry name" value="Rossmann-like_a/b/a_fold"/>
</dbReference>
<accession>A0A179FV70</accession>
<dbReference type="STRING" id="33203.A0A179FV70"/>
<evidence type="ECO:0000256" key="4">
    <source>
        <dbReference type="ARBA" id="ARBA00022840"/>
    </source>
</evidence>
<dbReference type="PRINTS" id="PR01040">
    <property type="entry name" value="TRNASYNTHTYR"/>
</dbReference>
<dbReference type="InterPro" id="IPR002307">
    <property type="entry name" value="Tyr-tRNA-ligase"/>
</dbReference>
<dbReference type="InterPro" id="IPR050489">
    <property type="entry name" value="Tyr-tRNA_synthase"/>
</dbReference>
<keyword evidence="5 9" id="KW-0648">Protein biosynthesis</keyword>
<dbReference type="InterPro" id="IPR002305">
    <property type="entry name" value="aa-tRNA-synth_Ic"/>
</dbReference>
<comment type="catalytic activity">
    <reaction evidence="8">
        <text>tRNA(Tyr) + L-tyrosine + ATP = L-tyrosyl-tRNA(Tyr) + AMP + diphosphate + H(+)</text>
        <dbReference type="Rhea" id="RHEA:10220"/>
        <dbReference type="Rhea" id="RHEA-COMP:9706"/>
        <dbReference type="Rhea" id="RHEA-COMP:9707"/>
        <dbReference type="ChEBI" id="CHEBI:15378"/>
        <dbReference type="ChEBI" id="CHEBI:30616"/>
        <dbReference type="ChEBI" id="CHEBI:33019"/>
        <dbReference type="ChEBI" id="CHEBI:58315"/>
        <dbReference type="ChEBI" id="CHEBI:78442"/>
        <dbReference type="ChEBI" id="CHEBI:78536"/>
        <dbReference type="ChEBI" id="CHEBI:456215"/>
        <dbReference type="EC" id="6.1.1.1"/>
    </reaction>
</comment>
<evidence type="ECO:0000256" key="8">
    <source>
        <dbReference type="ARBA" id="ARBA00048248"/>
    </source>
</evidence>
<dbReference type="Gene3D" id="3.40.50.620">
    <property type="entry name" value="HUPs"/>
    <property type="match status" value="1"/>
</dbReference>